<feature type="domain" description="Small ribosomal subunit protein mS41 SAM" evidence="5">
    <location>
        <begin position="52"/>
        <end position="106"/>
    </location>
</feature>
<sequence>MSQYLFNRVGSCSLFRQTQSAVSSALRSQTRSVAVQASKKPIPEAKTDDMTSESFLTSIGRDAVSKVKVGSWDELWSLDGHALKEAGLTVRDRRYILWCMEKFRQGYEPKEVAHPPTPKKKIRGYVHDLRFATYVRFLVNFVDPSIDRCSAHDFRHGPAVQNGKRIRSRRLR</sequence>
<name>A0A9Q5I1X2_SANBA</name>
<evidence type="ECO:0000313" key="6">
    <source>
        <dbReference type="EMBL" id="OCB90161.1"/>
    </source>
</evidence>
<proteinExistence type="inferred from homology"/>
<evidence type="ECO:0000259" key="5">
    <source>
        <dbReference type="SMART" id="SM01238"/>
    </source>
</evidence>
<dbReference type="EMBL" id="LNZH02000140">
    <property type="protein sequence ID" value="OCB90161.1"/>
    <property type="molecule type" value="Genomic_DNA"/>
</dbReference>
<dbReference type="OrthoDB" id="18595at2759"/>
<evidence type="ECO:0000256" key="3">
    <source>
        <dbReference type="ARBA" id="ARBA00023128"/>
    </source>
</evidence>
<accession>A0A9Q5I1X2</accession>
<keyword evidence="3" id="KW-0496">Mitochondrion</keyword>
<dbReference type="PANTHER" id="PTHR28235">
    <property type="entry name" value="PROTEIN FYV4, MITOCHONDRIAL"/>
    <property type="match status" value="1"/>
</dbReference>
<dbReference type="Pfam" id="PF09597">
    <property type="entry name" value="SAM_Ribosomal_mS41"/>
    <property type="match status" value="1"/>
</dbReference>
<comment type="similarity">
    <text evidence="2">Belongs to the mitochondrion-specific ribosomal protein mS41 family.</text>
</comment>
<keyword evidence="7" id="KW-1185">Reference proteome</keyword>
<comment type="caution">
    <text evidence="6">The sequence shown here is derived from an EMBL/GenBank/DDBJ whole genome shotgun (WGS) entry which is preliminary data.</text>
</comment>
<evidence type="ECO:0000256" key="4">
    <source>
        <dbReference type="ARBA" id="ARBA00035129"/>
    </source>
</evidence>
<dbReference type="PANTHER" id="PTHR28235:SF1">
    <property type="entry name" value="SMALL RIBOSOMAL SUBUNIT PROTEIN MS41"/>
    <property type="match status" value="1"/>
</dbReference>
<evidence type="ECO:0000256" key="2">
    <source>
        <dbReference type="ARBA" id="ARBA00010492"/>
    </source>
</evidence>
<organism evidence="6 7">
    <name type="scientific">Sanghuangporus baumii</name>
    <name type="common">Phellinus baumii</name>
    <dbReference type="NCBI Taxonomy" id="108892"/>
    <lineage>
        <taxon>Eukaryota</taxon>
        <taxon>Fungi</taxon>
        <taxon>Dikarya</taxon>
        <taxon>Basidiomycota</taxon>
        <taxon>Agaricomycotina</taxon>
        <taxon>Agaricomycetes</taxon>
        <taxon>Hymenochaetales</taxon>
        <taxon>Hymenochaetaceae</taxon>
        <taxon>Sanghuangporus</taxon>
    </lineage>
</organism>
<evidence type="ECO:0000313" key="7">
    <source>
        <dbReference type="Proteomes" id="UP000757232"/>
    </source>
</evidence>
<dbReference type="AlphaFoldDB" id="A0A9Q5I1X2"/>
<gene>
    <name evidence="6" type="ORF">A7U60_g2622</name>
</gene>
<dbReference type="InterPro" id="IPR039603">
    <property type="entry name" value="Ribosomal_mS41"/>
</dbReference>
<evidence type="ECO:0000256" key="1">
    <source>
        <dbReference type="ARBA" id="ARBA00004173"/>
    </source>
</evidence>
<reference evidence="6" key="1">
    <citation type="submission" date="2016-06" db="EMBL/GenBank/DDBJ databases">
        <title>Draft Genome sequence of the fungus Inonotus baumii.</title>
        <authorList>
            <person name="Zhu H."/>
            <person name="Lin W."/>
        </authorList>
    </citation>
    <scope>NUCLEOTIDE SEQUENCE</scope>
    <source>
        <strain evidence="6">821</strain>
    </source>
</reference>
<protein>
    <recommendedName>
        <fullName evidence="4">Small ribosomal subunit protein mS41</fullName>
    </recommendedName>
</protein>
<dbReference type="SMART" id="SM01238">
    <property type="entry name" value="IGR"/>
    <property type="match status" value="1"/>
</dbReference>
<dbReference type="GO" id="GO:0005739">
    <property type="term" value="C:mitochondrion"/>
    <property type="evidence" value="ECO:0007669"/>
    <property type="project" value="UniProtKB-SubCell"/>
</dbReference>
<dbReference type="Proteomes" id="UP000757232">
    <property type="component" value="Unassembled WGS sequence"/>
</dbReference>
<dbReference type="InterPro" id="IPR019083">
    <property type="entry name" value="SAM_Ribosomal_mS41"/>
</dbReference>
<comment type="subcellular location">
    <subcellularLocation>
        <location evidence="1">Mitochondrion</location>
    </subcellularLocation>
</comment>